<organism evidence="1 2">
    <name type="scientific">Myxococcus stipitatus (strain DSM 14675 / JCM 12634 / Mx s8)</name>
    <dbReference type="NCBI Taxonomy" id="1278073"/>
    <lineage>
        <taxon>Bacteria</taxon>
        <taxon>Pseudomonadati</taxon>
        <taxon>Myxococcota</taxon>
        <taxon>Myxococcia</taxon>
        <taxon>Myxococcales</taxon>
        <taxon>Cystobacterineae</taxon>
        <taxon>Myxococcaceae</taxon>
        <taxon>Myxococcus</taxon>
    </lineage>
</organism>
<evidence type="ECO:0000313" key="1">
    <source>
        <dbReference type="EMBL" id="AGC45986.1"/>
    </source>
</evidence>
<proteinExistence type="predicted"/>
<dbReference type="Proteomes" id="UP000011131">
    <property type="component" value="Chromosome"/>
</dbReference>
<name>L7UAQ5_MYXSD</name>
<keyword evidence="2" id="KW-1185">Reference proteome</keyword>
<reference evidence="1 2" key="1">
    <citation type="journal article" date="2013" name="Genome Announc.">
        <title>Complete genome sequence of Myxococcus stipitatus strain DSM 14675, a fruiting myxobacterium.</title>
        <authorList>
            <person name="Huntley S."/>
            <person name="Kneip S."/>
            <person name="Treuner-Lange A."/>
            <person name="Sogaard-Andersen L."/>
        </authorList>
    </citation>
    <scope>NUCLEOTIDE SEQUENCE [LARGE SCALE GENOMIC DNA]</scope>
    <source>
        <strain evidence="2">DSM 14675 / JCM 12634 / Mx s8</strain>
    </source>
</reference>
<dbReference type="AlphaFoldDB" id="L7UAQ5"/>
<dbReference type="SUPFAM" id="SSF52047">
    <property type="entry name" value="RNI-like"/>
    <property type="match status" value="1"/>
</dbReference>
<accession>L7UAQ5</accession>
<dbReference type="RefSeq" id="WP_015350242.1">
    <property type="nucleotide sequence ID" value="NC_020126.1"/>
</dbReference>
<evidence type="ECO:0000313" key="2">
    <source>
        <dbReference type="Proteomes" id="UP000011131"/>
    </source>
</evidence>
<gene>
    <name evidence="1" type="ordered locus">MYSTI_04694</name>
</gene>
<protein>
    <submittedName>
        <fullName evidence="1">WGR domain-containing protein</fullName>
    </submittedName>
</protein>
<dbReference type="PATRIC" id="fig|1278073.3.peg.4765"/>
<sequence>MNDEREERRRVELGLRPGEAVFVDGRVDQVAMDADRLVGLVSRLMREEPISELRIQVDLAGSEESLHQVLVELREVGLASSLRSIVIDRRKYWEVIRDDELDIHREAGDVVRLELLLIDFERPDSGVDLLELALTSLDTSRLEAVDIALTQRGPTDATRLVEVLHRGGPLPSVRELTVGYFTGIERDWIQWVRLDALETLLSLYPGLQTLVLPMAELQVGRLEHPELRSLSLNWLGATPLGPSDLSAWKTSPVPKASGLQFLREACLPKLEQLGIDFQFEWYVGWTPEDVHALFQAEGLVRLRHLVLRYCGFGDVLCEALIHARFAPQLEVIDLTGTELSDVGSRILARAPSLSRVKQLICARREISPDAWNELAARYLVTEPP</sequence>
<dbReference type="InterPro" id="IPR032675">
    <property type="entry name" value="LRR_dom_sf"/>
</dbReference>
<dbReference type="KEGG" id="msd:MYSTI_04694"/>
<dbReference type="STRING" id="1278073.MYSTI_04694"/>
<dbReference type="eggNOG" id="COG4886">
    <property type="taxonomic scope" value="Bacteria"/>
</dbReference>
<dbReference type="EMBL" id="CP004025">
    <property type="protein sequence ID" value="AGC45986.1"/>
    <property type="molecule type" value="Genomic_DNA"/>
</dbReference>
<dbReference type="OrthoDB" id="5381264at2"/>
<dbReference type="Gene3D" id="3.80.10.10">
    <property type="entry name" value="Ribonuclease Inhibitor"/>
    <property type="match status" value="1"/>
</dbReference>
<dbReference type="HOGENOM" id="CLU_719288_0_0_7"/>